<dbReference type="SMART" id="SM00642">
    <property type="entry name" value="Aamy"/>
    <property type="match status" value="1"/>
</dbReference>
<dbReference type="CDD" id="cd11350">
    <property type="entry name" value="AmyAc_4"/>
    <property type="match status" value="1"/>
</dbReference>
<dbReference type="PANTHER" id="PTHR43002">
    <property type="entry name" value="GLYCOGEN DEBRANCHING ENZYME"/>
    <property type="match status" value="1"/>
</dbReference>
<dbReference type="NCBIfam" id="TIGR04183">
    <property type="entry name" value="Por_Secre_tail"/>
    <property type="match status" value="1"/>
</dbReference>
<evidence type="ECO:0000256" key="2">
    <source>
        <dbReference type="SAM" id="SignalP"/>
    </source>
</evidence>
<evidence type="ECO:0000259" key="3">
    <source>
        <dbReference type="SMART" id="SM00642"/>
    </source>
</evidence>
<dbReference type="Pfam" id="PF00128">
    <property type="entry name" value="Alpha-amylase"/>
    <property type="match status" value="2"/>
</dbReference>
<proteinExistence type="inferred from homology"/>
<evidence type="ECO:0000313" key="4">
    <source>
        <dbReference type="EMBL" id="SMG18022.1"/>
    </source>
</evidence>
<dbReference type="InterPro" id="IPR014756">
    <property type="entry name" value="Ig_E-set"/>
</dbReference>
<dbReference type="Pfam" id="PF02922">
    <property type="entry name" value="CBM_48"/>
    <property type="match status" value="1"/>
</dbReference>
<evidence type="ECO:0000256" key="1">
    <source>
        <dbReference type="ARBA" id="ARBA00008061"/>
    </source>
</evidence>
<organism evidence="4 5">
    <name type="scientific">Marivirga sericea</name>
    <dbReference type="NCBI Taxonomy" id="1028"/>
    <lineage>
        <taxon>Bacteria</taxon>
        <taxon>Pseudomonadati</taxon>
        <taxon>Bacteroidota</taxon>
        <taxon>Cytophagia</taxon>
        <taxon>Cytophagales</taxon>
        <taxon>Marivirgaceae</taxon>
        <taxon>Marivirga</taxon>
    </lineage>
</organism>
<sequence length="915" mass="104935">MNKFLIIISLLFLQFISFAQNVNLQPTIEPEFFSADEQITITYNVTGTSLSSLDDAYMWMWLPNNSTTDAPSNINPADSDPEATAQAKLQKLNENGQTLFRISLTPTLFYNQSADDITEIGMLLKGNDWSDGQSTDFTVEISQGFSVNISSPFGNYGFYEADDIINVELSSSENSTFEFFVDGILEYQESGITQFSFEHTVIDDGVAHDLIMKVNNGTDSEAFNYSYIVNPVVSNEPLPAGLQDGINYGDDATTVHLVLTAPNKENVFLIGTFNNWSLSDQYLMKKDGDQFWLEVSALIPGEEYQFQYLVDGEITIADPYAEKIGSEYDDPEIIRDNRYPELMPYPSGKTSHAVSYLQTNKTQFDWTDSDFQRPANEDLVIYELLIRDFTELRTYKAVTDRLDYLEDLGINAIQFMPVMEFEGNLSWGYNPYSMLALDKFYGTEYDFKTLVNEAHSRGMAIILDIALNHQFGRNSLARLYNEGDYGNPTSQNPWFNTSPRHDFNVGYDMNHESQYTQDYVDRVVAYWLEEYHVDGYRYDLSKGFTQKSTLGNVGAWGQYDASRVALLKRMADEQWSVDPDSYVILEHFAENTEEKELAEYGMMLWGNENHNFRNLAKGNSANVSGLSYQVKGWNEPHVIGYMESHDEERVAWDLKNSSSQNLAQQMQRLKLNAALFFLVPGPKMIWQFGEFGYDEELNNDRLGVKPTRWEYLDDPERNKLFQVYQSLIKLKTSTDYLNKDNFQWSGSGDLKWARYNNDDVKIVMMGNFSKSTQTFDQQILQAGTWYNYLTGQEVEIESEVAINLISGEFRILTSEPIENYIDEQAQSDIVLAERPIQTITKTKLFPNPTQNRIYIESAEQIKQILLKDLNGKSIPIQVEKIENRIALDLSSLQSGIYMLNYLEQGIQKQHRILKF</sequence>
<keyword evidence="2" id="KW-0732">Signal</keyword>
<reference evidence="5" key="1">
    <citation type="submission" date="2017-04" db="EMBL/GenBank/DDBJ databases">
        <authorList>
            <person name="Varghese N."/>
            <person name="Submissions S."/>
        </authorList>
    </citation>
    <scope>NUCLEOTIDE SEQUENCE [LARGE SCALE GENOMIC DNA]</scope>
    <source>
        <strain evidence="5">DSM 4125</strain>
    </source>
</reference>
<dbReference type="InterPro" id="IPR017853">
    <property type="entry name" value="GH"/>
</dbReference>
<dbReference type="SUPFAM" id="SSF81296">
    <property type="entry name" value="E set domains"/>
    <property type="match status" value="1"/>
</dbReference>
<dbReference type="AlphaFoldDB" id="A0A1X7IT22"/>
<name>A0A1X7IT22_9BACT</name>
<dbReference type="Proteomes" id="UP000193804">
    <property type="component" value="Unassembled WGS sequence"/>
</dbReference>
<dbReference type="OrthoDB" id="9761875at2"/>
<dbReference type="SUPFAM" id="SSF51445">
    <property type="entry name" value="(Trans)glycosidases"/>
    <property type="match status" value="1"/>
</dbReference>
<dbReference type="GO" id="GO:0004553">
    <property type="term" value="F:hydrolase activity, hydrolyzing O-glycosyl compounds"/>
    <property type="evidence" value="ECO:0007669"/>
    <property type="project" value="InterPro"/>
</dbReference>
<gene>
    <name evidence="4" type="ORF">SAMN05661096_01019</name>
</gene>
<evidence type="ECO:0000313" key="5">
    <source>
        <dbReference type="Proteomes" id="UP000193804"/>
    </source>
</evidence>
<keyword evidence="5" id="KW-1185">Reference proteome</keyword>
<dbReference type="InterPro" id="IPR013783">
    <property type="entry name" value="Ig-like_fold"/>
</dbReference>
<comment type="similarity">
    <text evidence="1">Belongs to the glycosyl hydrolase 13 family.</text>
</comment>
<protein>
    <submittedName>
        <fullName evidence="4">Por secretion system C-terminal sorting domain-containing protein</fullName>
    </submittedName>
</protein>
<dbReference type="InterPro" id="IPR006047">
    <property type="entry name" value="GH13_cat_dom"/>
</dbReference>
<feature type="chain" id="PRO_5012326913" evidence="2">
    <location>
        <begin position="20"/>
        <end position="915"/>
    </location>
</feature>
<dbReference type="Gene3D" id="3.20.20.80">
    <property type="entry name" value="Glycosidases"/>
    <property type="match status" value="1"/>
</dbReference>
<dbReference type="InterPro" id="IPR026444">
    <property type="entry name" value="Secre_tail"/>
</dbReference>
<dbReference type="EMBL" id="FXAW01000001">
    <property type="protein sequence ID" value="SMG18022.1"/>
    <property type="molecule type" value="Genomic_DNA"/>
</dbReference>
<feature type="signal peptide" evidence="2">
    <location>
        <begin position="1"/>
        <end position="19"/>
    </location>
</feature>
<accession>A0A1X7IT22</accession>
<dbReference type="STRING" id="1028.SAMN05661096_01019"/>
<dbReference type="Gene3D" id="2.60.40.10">
    <property type="entry name" value="Immunoglobulins"/>
    <property type="match status" value="1"/>
</dbReference>
<dbReference type="RefSeq" id="WP_085515968.1">
    <property type="nucleotide sequence ID" value="NZ_FXAW01000001.1"/>
</dbReference>
<dbReference type="GO" id="GO:0005975">
    <property type="term" value="P:carbohydrate metabolic process"/>
    <property type="evidence" value="ECO:0007669"/>
    <property type="project" value="InterPro"/>
</dbReference>
<dbReference type="InterPro" id="IPR004193">
    <property type="entry name" value="Glyco_hydro_13_N"/>
</dbReference>
<feature type="domain" description="Glycosyl hydrolase family 13 catalytic" evidence="3">
    <location>
        <begin position="358"/>
        <end position="731"/>
    </location>
</feature>
<dbReference type="Pfam" id="PF18962">
    <property type="entry name" value="Por_Secre_tail"/>
    <property type="match status" value="1"/>
</dbReference>